<keyword evidence="4" id="KW-1185">Reference proteome</keyword>
<proteinExistence type="predicted"/>
<feature type="transmembrane region" description="Helical" evidence="2">
    <location>
        <begin position="43"/>
        <end position="64"/>
    </location>
</feature>
<gene>
    <name evidence="3" type="ORF">AB6A40_004755</name>
</gene>
<dbReference type="AlphaFoldDB" id="A0ABD6EFR5"/>
<feature type="transmembrane region" description="Helical" evidence="2">
    <location>
        <begin position="206"/>
        <end position="225"/>
    </location>
</feature>
<evidence type="ECO:0008006" key="5">
    <source>
        <dbReference type="Google" id="ProtNLM"/>
    </source>
</evidence>
<feature type="transmembrane region" description="Helical" evidence="2">
    <location>
        <begin position="156"/>
        <end position="173"/>
    </location>
</feature>
<keyword evidence="2" id="KW-0472">Membrane</keyword>
<feature type="region of interest" description="Disordered" evidence="1">
    <location>
        <begin position="346"/>
        <end position="369"/>
    </location>
</feature>
<reference evidence="3 4" key="1">
    <citation type="submission" date="2024-08" db="EMBL/GenBank/DDBJ databases">
        <title>Gnathostoma spinigerum genome.</title>
        <authorList>
            <person name="Gonzalez-Bertolin B."/>
            <person name="Monzon S."/>
            <person name="Zaballos A."/>
            <person name="Jimenez P."/>
            <person name="Dekumyoy P."/>
            <person name="Varona S."/>
            <person name="Cuesta I."/>
            <person name="Sumanam S."/>
            <person name="Adisakwattana P."/>
            <person name="Gasser R.B."/>
            <person name="Hernandez-Gonzalez A."/>
            <person name="Young N.D."/>
            <person name="Perteguer M.J."/>
        </authorList>
    </citation>
    <scope>NUCLEOTIDE SEQUENCE [LARGE SCALE GENOMIC DNA]</scope>
    <source>
        <strain evidence="3">AL3</strain>
        <tissue evidence="3">Liver</tissue>
    </source>
</reference>
<accession>A0ABD6EFR5</accession>
<organism evidence="3 4">
    <name type="scientific">Gnathostoma spinigerum</name>
    <dbReference type="NCBI Taxonomy" id="75299"/>
    <lineage>
        <taxon>Eukaryota</taxon>
        <taxon>Metazoa</taxon>
        <taxon>Ecdysozoa</taxon>
        <taxon>Nematoda</taxon>
        <taxon>Chromadorea</taxon>
        <taxon>Rhabditida</taxon>
        <taxon>Spirurina</taxon>
        <taxon>Gnathostomatomorpha</taxon>
        <taxon>Gnathostomatoidea</taxon>
        <taxon>Gnathostomatidae</taxon>
        <taxon>Gnathostoma</taxon>
    </lineage>
</organism>
<protein>
    <recommendedName>
        <fullName evidence="5">Opsin</fullName>
    </recommendedName>
</protein>
<dbReference type="InterPro" id="IPR019425">
    <property type="entry name" value="7TM_GPCR_serpentine_rcpt_Srt"/>
</dbReference>
<feature type="transmembrane region" description="Helical" evidence="2">
    <location>
        <begin position="76"/>
        <end position="98"/>
    </location>
</feature>
<dbReference type="PANTHER" id="PTHR23021:SF28">
    <property type="entry name" value="SERPENTINE RECEPTOR, CLASS T-RELATED"/>
    <property type="match status" value="1"/>
</dbReference>
<dbReference type="Pfam" id="PF10321">
    <property type="entry name" value="7TM_GPCR_Srt"/>
    <property type="match status" value="1"/>
</dbReference>
<comment type="caution">
    <text evidence="3">The sequence shown here is derived from an EMBL/GenBank/DDBJ whole genome shotgun (WGS) entry which is preliminary data.</text>
</comment>
<dbReference type="Proteomes" id="UP001608902">
    <property type="component" value="Unassembled WGS sequence"/>
</dbReference>
<dbReference type="EMBL" id="JBGFUD010002812">
    <property type="protein sequence ID" value="MFH4978046.1"/>
    <property type="molecule type" value="Genomic_DNA"/>
</dbReference>
<sequence>MLINEVSEVFQQMGHPFVFDSYIWEKCVHMNESLSSRNIPLGITYLTLGIIYQALYAPCLLIIAEKTNLRYSCFKIMFVIGLTDVAILNVNTMMSGFYSIVGGTWCDYPISMSIAGHLGYGLWCSYCVLCVFLNLNRILDILDQNLKRFLFGRKKTWYYMTLPVLYGGYFAIFEPPLIYSSRYGAWLFAIDPGGDKVINVTHNIHNIGYCVVTVLLYVILCCILFKLSHKSMLHRRKLSTLRTKILIQSCLICFIALLASLTYVITQYIDANEAIFIFSQVSWQACHGCLAIIYWTFNENIQSKLFPKGRVSSRFSYLNPFRMHYSNAGLIEAPETADRTITQMENEESSTESSDFRRNLEPSSNAVESEEETVEVPLIFIEKKLNHINIMEVSTTV</sequence>
<keyword evidence="2" id="KW-1133">Transmembrane helix</keyword>
<evidence type="ECO:0000313" key="3">
    <source>
        <dbReference type="EMBL" id="MFH4978046.1"/>
    </source>
</evidence>
<dbReference type="SUPFAM" id="SSF81321">
    <property type="entry name" value="Family A G protein-coupled receptor-like"/>
    <property type="match status" value="1"/>
</dbReference>
<evidence type="ECO:0000256" key="1">
    <source>
        <dbReference type="SAM" id="MobiDB-lite"/>
    </source>
</evidence>
<name>A0ABD6EFR5_9BILA</name>
<evidence type="ECO:0000313" key="4">
    <source>
        <dbReference type="Proteomes" id="UP001608902"/>
    </source>
</evidence>
<feature type="transmembrane region" description="Helical" evidence="2">
    <location>
        <begin position="245"/>
        <end position="269"/>
    </location>
</feature>
<keyword evidence="2" id="KW-0812">Transmembrane</keyword>
<feature type="transmembrane region" description="Helical" evidence="2">
    <location>
        <begin position="118"/>
        <end position="135"/>
    </location>
</feature>
<evidence type="ECO:0000256" key="2">
    <source>
        <dbReference type="SAM" id="Phobius"/>
    </source>
</evidence>
<dbReference type="PANTHER" id="PTHR23021">
    <property type="entry name" value="SERPENTINE RECEPTOR, CLASS T"/>
    <property type="match status" value="1"/>
</dbReference>